<proteinExistence type="predicted"/>
<feature type="transmembrane region" description="Helical" evidence="6">
    <location>
        <begin position="109"/>
        <end position="127"/>
    </location>
</feature>
<dbReference type="Pfam" id="PF07690">
    <property type="entry name" value="MFS_1"/>
    <property type="match status" value="1"/>
</dbReference>
<evidence type="ECO:0000256" key="6">
    <source>
        <dbReference type="SAM" id="Phobius"/>
    </source>
</evidence>
<dbReference type="InterPro" id="IPR020846">
    <property type="entry name" value="MFS_dom"/>
</dbReference>
<evidence type="ECO:0000259" key="7">
    <source>
        <dbReference type="PROSITE" id="PS50850"/>
    </source>
</evidence>
<dbReference type="GO" id="GO:0015606">
    <property type="term" value="F:spermidine transmembrane transporter activity"/>
    <property type="evidence" value="ECO:0007669"/>
    <property type="project" value="TreeGrafter"/>
</dbReference>
<dbReference type="CDD" id="cd17323">
    <property type="entry name" value="MFS_Tpo1_MDR_like"/>
    <property type="match status" value="1"/>
</dbReference>
<keyword evidence="4 6" id="KW-0472">Membrane</keyword>
<name>A0A9Q8SK82_9PEZI</name>
<feature type="transmembrane region" description="Helical" evidence="6">
    <location>
        <begin position="404"/>
        <end position="424"/>
    </location>
</feature>
<feature type="domain" description="Major facilitator superfamily (MFS) profile" evidence="7">
    <location>
        <begin position="1"/>
        <end position="433"/>
    </location>
</feature>
<feature type="region of interest" description="Disordered" evidence="5">
    <location>
        <begin position="1"/>
        <end position="27"/>
    </location>
</feature>
<dbReference type="PROSITE" id="PS50850">
    <property type="entry name" value="MFS"/>
    <property type="match status" value="1"/>
</dbReference>
<dbReference type="PROSITE" id="PS00216">
    <property type="entry name" value="SUGAR_TRANSPORT_1"/>
    <property type="match status" value="1"/>
</dbReference>
<evidence type="ECO:0000256" key="4">
    <source>
        <dbReference type="ARBA" id="ARBA00023136"/>
    </source>
</evidence>
<protein>
    <submittedName>
        <fullName evidence="8">Major facilitator superfamily transporter</fullName>
    </submittedName>
</protein>
<evidence type="ECO:0000256" key="5">
    <source>
        <dbReference type="SAM" id="MobiDB-lite"/>
    </source>
</evidence>
<evidence type="ECO:0000256" key="1">
    <source>
        <dbReference type="ARBA" id="ARBA00004141"/>
    </source>
</evidence>
<dbReference type="SUPFAM" id="SSF103473">
    <property type="entry name" value="MFS general substrate transporter"/>
    <property type="match status" value="1"/>
</dbReference>
<feature type="compositionally biased region" description="Basic and acidic residues" evidence="5">
    <location>
        <begin position="1"/>
        <end position="14"/>
    </location>
</feature>
<feature type="transmembrane region" description="Helical" evidence="6">
    <location>
        <begin position="173"/>
        <end position="189"/>
    </location>
</feature>
<evidence type="ECO:0000313" key="9">
    <source>
        <dbReference type="Proteomes" id="UP000830671"/>
    </source>
</evidence>
<feature type="transmembrane region" description="Helical" evidence="6">
    <location>
        <begin position="310"/>
        <end position="329"/>
    </location>
</feature>
<reference evidence="8" key="1">
    <citation type="journal article" date="2021" name="Mol. Plant Microbe Interact.">
        <title>Complete Genome Sequence of the Plant-Pathogenic Fungus Colletotrichum lupini.</title>
        <authorList>
            <person name="Baroncelli R."/>
            <person name="Pensec F."/>
            <person name="Da Lio D."/>
            <person name="Boufleur T."/>
            <person name="Vicente I."/>
            <person name="Sarrocco S."/>
            <person name="Picot A."/>
            <person name="Baraldi E."/>
            <person name="Sukno S."/>
            <person name="Thon M."/>
            <person name="Le Floch G."/>
        </authorList>
    </citation>
    <scope>NUCLEOTIDE SEQUENCE</scope>
    <source>
        <strain evidence="8">IMI 504893</strain>
    </source>
</reference>
<evidence type="ECO:0000256" key="3">
    <source>
        <dbReference type="ARBA" id="ARBA00022989"/>
    </source>
</evidence>
<feature type="transmembrane region" description="Helical" evidence="6">
    <location>
        <begin position="227"/>
        <end position="251"/>
    </location>
</feature>
<evidence type="ECO:0000256" key="2">
    <source>
        <dbReference type="ARBA" id="ARBA00022692"/>
    </source>
</evidence>
<dbReference type="PANTHER" id="PTHR23502">
    <property type="entry name" value="MAJOR FACILITATOR SUPERFAMILY"/>
    <property type="match status" value="1"/>
</dbReference>
<feature type="transmembrane region" description="Helical" evidence="6">
    <location>
        <begin position="370"/>
        <end position="392"/>
    </location>
</feature>
<feature type="transmembrane region" description="Helical" evidence="6">
    <location>
        <begin position="335"/>
        <end position="363"/>
    </location>
</feature>
<dbReference type="GeneID" id="73338371"/>
<dbReference type="AlphaFoldDB" id="A0A9Q8SK82"/>
<keyword evidence="9" id="KW-1185">Reference proteome</keyword>
<dbReference type="GO" id="GO:0005886">
    <property type="term" value="C:plasma membrane"/>
    <property type="evidence" value="ECO:0007669"/>
    <property type="project" value="TreeGrafter"/>
</dbReference>
<keyword evidence="3 6" id="KW-1133">Transmembrane helix</keyword>
<dbReference type="KEGG" id="clup:CLUP02_04348"/>
<dbReference type="EMBL" id="CP019474">
    <property type="protein sequence ID" value="UQC78869.1"/>
    <property type="molecule type" value="Genomic_DNA"/>
</dbReference>
<feature type="transmembrane region" description="Helical" evidence="6">
    <location>
        <begin position="50"/>
        <end position="68"/>
    </location>
</feature>
<feature type="transmembrane region" description="Helical" evidence="6">
    <location>
        <begin position="271"/>
        <end position="290"/>
    </location>
</feature>
<organism evidence="8 9">
    <name type="scientific">Colletotrichum lupini</name>
    <dbReference type="NCBI Taxonomy" id="145971"/>
    <lineage>
        <taxon>Eukaryota</taxon>
        <taxon>Fungi</taxon>
        <taxon>Dikarya</taxon>
        <taxon>Ascomycota</taxon>
        <taxon>Pezizomycotina</taxon>
        <taxon>Sordariomycetes</taxon>
        <taxon>Hypocreomycetidae</taxon>
        <taxon>Glomerellales</taxon>
        <taxon>Glomerellaceae</taxon>
        <taxon>Colletotrichum</taxon>
        <taxon>Colletotrichum acutatum species complex</taxon>
    </lineage>
</organism>
<gene>
    <name evidence="8" type="ORF">CLUP02_04348</name>
</gene>
<dbReference type="RefSeq" id="XP_049140504.1">
    <property type="nucleotide sequence ID" value="XM_049283361.1"/>
</dbReference>
<dbReference type="PANTHER" id="PTHR23502:SF182">
    <property type="entry name" value="POLYAMINE TRANSPORTER, PUTATIVE-RELATED"/>
    <property type="match status" value="1"/>
</dbReference>
<feature type="compositionally biased region" description="Polar residues" evidence="5">
    <location>
        <begin position="15"/>
        <end position="27"/>
    </location>
</feature>
<evidence type="ECO:0000313" key="8">
    <source>
        <dbReference type="EMBL" id="UQC78869.1"/>
    </source>
</evidence>
<sequence>MDRPEEDVEKRAGEDSTSSEDGGQQQLAWDDPLPATSLIMDEFSVSRTKSILPLTLYTLGLAIGPLFIAPFSEVIGRKWIYAGSCTFLLAFLGGASAVTTFSGLLACRFIAGTLGSAGIAVGAGTIADVWELGKGAGASLLYILGPFLGPTLGPLAGAYIIHDRDNDWRWTQYVLLMVGAPIWVGAILMKETSKAWILRKESGEEPITFARLGSIIRVAVMRPTKMLLTEVIVSSLAIYTAFAYAMIFSYFGSCSYVLQKYYGFNLREVGLSFLSIIIGYFLATFVFAFLDAKFRIPAVQAGKGFPEQRLYAALVGSVALPAGLFWYAWEAHRGGHWAALVAAGIPFGLGAFCLFLSVITYMVDFYGQKAAASALAANGILRYILGAVFPLFTLQMYEKLGVHWAGSVFAFLSLPLIPIPWLLFKYGGKLRQRRLAPNYTARSPKPAPAPVPGIFDDILDFFSDVVDALSEAGKFVWDQLDEAEQELLASDDQLVVDGCNVVRCGVELGFTSVKCLIEVVGTKGIGKVGKKEKLGCLAEVAETIDDIKSHKLCDHCWDAIKNNVLPQVESV</sequence>
<dbReference type="Gene3D" id="1.20.1250.20">
    <property type="entry name" value="MFS general substrate transporter like domains"/>
    <property type="match status" value="1"/>
</dbReference>
<dbReference type="GO" id="GO:0000297">
    <property type="term" value="F:spermine transmembrane transporter activity"/>
    <property type="evidence" value="ECO:0007669"/>
    <property type="project" value="TreeGrafter"/>
</dbReference>
<dbReference type="Proteomes" id="UP000830671">
    <property type="component" value="Chromosome 2"/>
</dbReference>
<dbReference type="InterPro" id="IPR011701">
    <property type="entry name" value="MFS"/>
</dbReference>
<dbReference type="InterPro" id="IPR005829">
    <property type="entry name" value="Sugar_transporter_CS"/>
</dbReference>
<feature type="transmembrane region" description="Helical" evidence="6">
    <location>
        <begin position="80"/>
        <end position="103"/>
    </location>
</feature>
<comment type="subcellular location">
    <subcellularLocation>
        <location evidence="1">Membrane</location>
        <topology evidence="1">Multi-pass membrane protein</topology>
    </subcellularLocation>
</comment>
<accession>A0A9Q8SK82</accession>
<keyword evidence="2 6" id="KW-0812">Transmembrane</keyword>
<dbReference type="GO" id="GO:0140115">
    <property type="term" value="P:export across plasma membrane"/>
    <property type="evidence" value="ECO:0007669"/>
    <property type="project" value="UniProtKB-ARBA"/>
</dbReference>
<dbReference type="GO" id="GO:0042908">
    <property type="term" value="P:xenobiotic transport"/>
    <property type="evidence" value="ECO:0007669"/>
    <property type="project" value="UniProtKB-ARBA"/>
</dbReference>
<dbReference type="InterPro" id="IPR036259">
    <property type="entry name" value="MFS_trans_sf"/>
</dbReference>
<feature type="transmembrane region" description="Helical" evidence="6">
    <location>
        <begin position="139"/>
        <end position="161"/>
    </location>
</feature>